<evidence type="ECO:0000313" key="3">
    <source>
        <dbReference type="EMBL" id="CAE79625.1"/>
    </source>
</evidence>
<feature type="domain" description="Chalcone isomerase" evidence="2">
    <location>
        <begin position="50"/>
        <end position="230"/>
    </location>
</feature>
<dbReference type="HOGENOM" id="CLU_1302899_0_0_7"/>
<dbReference type="Gene3D" id="3.50.70.10">
    <property type="match status" value="1"/>
</dbReference>
<evidence type="ECO:0000313" key="4">
    <source>
        <dbReference type="Proteomes" id="UP000008080"/>
    </source>
</evidence>
<dbReference type="InterPro" id="IPR016088">
    <property type="entry name" value="Chalcone_isomerase_3-sand"/>
</dbReference>
<dbReference type="Pfam" id="PF16036">
    <property type="entry name" value="Chalcone_3"/>
    <property type="match status" value="1"/>
</dbReference>
<dbReference type="GO" id="GO:0016872">
    <property type="term" value="F:intramolecular lyase activity"/>
    <property type="evidence" value="ECO:0007669"/>
    <property type="project" value="InterPro"/>
</dbReference>
<dbReference type="EMBL" id="BX842650">
    <property type="protein sequence ID" value="CAE79625.1"/>
    <property type="molecule type" value="Genomic_DNA"/>
</dbReference>
<feature type="signal peptide" evidence="1">
    <location>
        <begin position="1"/>
        <end position="38"/>
    </location>
</feature>
<dbReference type="AlphaFoldDB" id="Q6MM80"/>
<dbReference type="InterPro" id="IPR036298">
    <property type="entry name" value="Chalcone_isomerase_sf"/>
</dbReference>
<accession>Q6MM80</accession>
<evidence type="ECO:0000259" key="2">
    <source>
        <dbReference type="Pfam" id="PF16036"/>
    </source>
</evidence>
<name>Q6MM80_BDEBA</name>
<dbReference type="Proteomes" id="UP000008080">
    <property type="component" value="Chromosome"/>
</dbReference>
<dbReference type="InterPro" id="IPR016087">
    <property type="entry name" value="Chalcone_isomerase"/>
</dbReference>
<protein>
    <recommendedName>
        <fullName evidence="2">Chalcone isomerase domain-containing protein</fullName>
    </recommendedName>
</protein>
<keyword evidence="4" id="KW-1185">Reference proteome</keyword>
<dbReference type="SUPFAM" id="SSF54626">
    <property type="entry name" value="Chalcone isomerase"/>
    <property type="match status" value="1"/>
</dbReference>
<feature type="chain" id="PRO_5004277003" description="Chalcone isomerase domain-containing protein" evidence="1">
    <location>
        <begin position="39"/>
        <end position="232"/>
    </location>
</feature>
<organism evidence="3 4">
    <name type="scientific">Bdellovibrio bacteriovorus (strain ATCC 15356 / DSM 50701 / NCIMB 9529 / HD100)</name>
    <dbReference type="NCBI Taxonomy" id="264462"/>
    <lineage>
        <taxon>Bacteria</taxon>
        <taxon>Pseudomonadati</taxon>
        <taxon>Bdellovibrionota</taxon>
        <taxon>Bdellovibrionia</taxon>
        <taxon>Bdellovibrionales</taxon>
        <taxon>Pseudobdellovibrionaceae</taxon>
        <taxon>Bdellovibrio</taxon>
    </lineage>
</organism>
<sequence length="232" mass="24581">MTINPPQPILSGPIRERTCMKRLIAALATVLLSVNSMAALLTPEGTGEKVEKVTLSTSATANVENESLKLTSVGAGLRAKKVVFVNVKVYVGQLFVSSPETFKKTDAEALTSLKDQQAVAIQMHFLRGVDADNVQKSFKEALKANGVSSDEASVKQFLDSVAKGGEAKEGKALTVLGAKLKDGSEAVLYETTSGNVSEIKGPAGFIEKIFSIWLGKPSDDGVATLKKSILKK</sequence>
<reference evidence="3 4" key="1">
    <citation type="journal article" date="2004" name="Science">
        <title>A predator unmasked: life cycle of Bdellovibrio bacteriovorus from a genomic perspective.</title>
        <authorList>
            <person name="Rendulic S."/>
            <person name="Jagtap P."/>
            <person name="Rosinus A."/>
            <person name="Eppinger M."/>
            <person name="Baar C."/>
            <person name="Lanz C."/>
            <person name="Keller H."/>
            <person name="Lambert C."/>
            <person name="Evans K.J."/>
            <person name="Goesmann A."/>
            <person name="Meyer F."/>
            <person name="Sockett R.E."/>
            <person name="Schuster S.C."/>
        </authorList>
    </citation>
    <scope>NUCLEOTIDE SEQUENCE [LARGE SCALE GENOMIC DNA]</scope>
    <source>
        <strain evidence="4">ATCC 15356 / DSM 50701 / NCIMB 9529 / HD100</strain>
    </source>
</reference>
<gene>
    <name evidence="3" type="ordered locus">Bd1761</name>
</gene>
<dbReference type="KEGG" id="bba:Bd1761"/>
<dbReference type="eggNOG" id="ENOG5031VBU">
    <property type="taxonomic scope" value="Bacteria"/>
</dbReference>
<keyword evidence="1" id="KW-0732">Signal</keyword>
<evidence type="ECO:0000256" key="1">
    <source>
        <dbReference type="SAM" id="SignalP"/>
    </source>
</evidence>
<proteinExistence type="predicted"/>